<dbReference type="SUPFAM" id="SSF52540">
    <property type="entry name" value="P-loop containing nucleoside triphosphate hydrolases"/>
    <property type="match status" value="1"/>
</dbReference>
<dbReference type="InterPro" id="IPR032807">
    <property type="entry name" value="GNVR"/>
</dbReference>
<keyword evidence="11" id="KW-0067">ATP-binding</keyword>
<keyword evidence="5" id="KW-1003">Cell membrane</keyword>
<keyword evidence="13 17" id="KW-0472">Membrane</keyword>
<evidence type="ECO:0000256" key="4">
    <source>
        <dbReference type="ARBA" id="ARBA00011903"/>
    </source>
</evidence>
<keyword evidence="8 17" id="KW-0812">Transmembrane</keyword>
<dbReference type="RefSeq" id="WP_168552250.1">
    <property type="nucleotide sequence ID" value="NZ_JAAWWL010000002.1"/>
</dbReference>
<feature type="domain" description="Tyrosine-protein kinase G-rich" evidence="20">
    <location>
        <begin position="433"/>
        <end position="503"/>
    </location>
</feature>
<protein>
    <recommendedName>
        <fullName evidence="4">non-specific protein-tyrosine kinase</fullName>
        <ecNumber evidence="4">2.7.10.2</ecNumber>
    </recommendedName>
</protein>
<keyword evidence="14" id="KW-0829">Tyrosine-protein kinase</keyword>
<dbReference type="EC" id="2.7.10.2" evidence="4"/>
<keyword evidence="16" id="KW-0175">Coiled coil</keyword>
<evidence type="ECO:0000256" key="15">
    <source>
        <dbReference type="ARBA" id="ARBA00051245"/>
    </source>
</evidence>
<dbReference type="Pfam" id="PF13614">
    <property type="entry name" value="AAA_31"/>
    <property type="match status" value="1"/>
</dbReference>
<dbReference type="EMBL" id="JAAWWL010000002">
    <property type="protein sequence ID" value="NKI32024.1"/>
    <property type="molecule type" value="Genomic_DNA"/>
</dbReference>
<evidence type="ECO:0000256" key="12">
    <source>
        <dbReference type="ARBA" id="ARBA00022989"/>
    </source>
</evidence>
<dbReference type="InterPro" id="IPR050445">
    <property type="entry name" value="Bact_polysacc_biosynth/exp"/>
</dbReference>
<dbReference type="Pfam" id="PF02706">
    <property type="entry name" value="Wzz"/>
    <property type="match status" value="1"/>
</dbReference>
<evidence type="ECO:0000256" key="16">
    <source>
        <dbReference type="SAM" id="Coils"/>
    </source>
</evidence>
<dbReference type="PANTHER" id="PTHR32309:SF13">
    <property type="entry name" value="FERRIC ENTEROBACTIN TRANSPORT PROTEIN FEPE"/>
    <property type="match status" value="1"/>
</dbReference>
<evidence type="ECO:0000256" key="7">
    <source>
        <dbReference type="ARBA" id="ARBA00022679"/>
    </source>
</evidence>
<accession>A0ABX1GR08</accession>
<evidence type="ECO:0000259" key="20">
    <source>
        <dbReference type="Pfam" id="PF13807"/>
    </source>
</evidence>
<dbReference type="InterPro" id="IPR003856">
    <property type="entry name" value="LPS_length_determ_N"/>
</dbReference>
<evidence type="ECO:0000256" key="17">
    <source>
        <dbReference type="SAM" id="Phobius"/>
    </source>
</evidence>
<feature type="transmembrane region" description="Helical" evidence="17">
    <location>
        <begin position="21"/>
        <end position="39"/>
    </location>
</feature>
<dbReference type="NCBIfam" id="TIGR01007">
    <property type="entry name" value="eps_fam"/>
    <property type="match status" value="1"/>
</dbReference>
<evidence type="ECO:0000256" key="11">
    <source>
        <dbReference type="ARBA" id="ARBA00022840"/>
    </source>
</evidence>
<dbReference type="Pfam" id="PF13807">
    <property type="entry name" value="GNVR"/>
    <property type="match status" value="1"/>
</dbReference>
<keyword evidence="7 21" id="KW-0808">Transferase</keyword>
<feature type="domain" description="AAA" evidence="19">
    <location>
        <begin position="584"/>
        <end position="723"/>
    </location>
</feature>
<name>A0ABX1GR08_9FLAO</name>
<comment type="caution">
    <text evidence="21">The sequence shown here is derived from an EMBL/GenBank/DDBJ whole genome shotgun (WGS) entry which is preliminary data.</text>
</comment>
<evidence type="ECO:0000256" key="14">
    <source>
        <dbReference type="ARBA" id="ARBA00023137"/>
    </source>
</evidence>
<dbReference type="InterPro" id="IPR027417">
    <property type="entry name" value="P-loop_NTPase"/>
</dbReference>
<evidence type="ECO:0000256" key="3">
    <source>
        <dbReference type="ARBA" id="ARBA00008883"/>
    </source>
</evidence>
<feature type="domain" description="Polysaccharide chain length determinant N-terminal" evidence="18">
    <location>
        <begin position="5"/>
        <end position="99"/>
    </location>
</feature>
<comment type="catalytic activity">
    <reaction evidence="15">
        <text>L-tyrosyl-[protein] + ATP = O-phospho-L-tyrosyl-[protein] + ADP + H(+)</text>
        <dbReference type="Rhea" id="RHEA:10596"/>
        <dbReference type="Rhea" id="RHEA-COMP:10136"/>
        <dbReference type="Rhea" id="RHEA-COMP:20101"/>
        <dbReference type="ChEBI" id="CHEBI:15378"/>
        <dbReference type="ChEBI" id="CHEBI:30616"/>
        <dbReference type="ChEBI" id="CHEBI:46858"/>
        <dbReference type="ChEBI" id="CHEBI:61978"/>
        <dbReference type="ChEBI" id="CHEBI:456216"/>
        <dbReference type="EC" id="2.7.10.2"/>
    </reaction>
</comment>
<dbReference type="InterPro" id="IPR025669">
    <property type="entry name" value="AAA_dom"/>
</dbReference>
<dbReference type="InterPro" id="IPR005702">
    <property type="entry name" value="Wzc-like_C"/>
</dbReference>
<evidence type="ECO:0000313" key="22">
    <source>
        <dbReference type="Proteomes" id="UP000718451"/>
    </source>
</evidence>
<comment type="similarity">
    <text evidence="3">Belongs to the etk/wzc family.</text>
</comment>
<keyword evidence="6" id="KW-0997">Cell inner membrane</keyword>
<dbReference type="CDD" id="cd05387">
    <property type="entry name" value="BY-kinase"/>
    <property type="match status" value="1"/>
</dbReference>
<evidence type="ECO:0000259" key="18">
    <source>
        <dbReference type="Pfam" id="PF02706"/>
    </source>
</evidence>
<keyword evidence="22" id="KW-1185">Reference proteome</keyword>
<evidence type="ECO:0000256" key="9">
    <source>
        <dbReference type="ARBA" id="ARBA00022741"/>
    </source>
</evidence>
<organism evidence="21 22">
    <name type="scientific">Croceivirga thetidis</name>
    <dbReference type="NCBI Taxonomy" id="2721623"/>
    <lineage>
        <taxon>Bacteria</taxon>
        <taxon>Pseudomonadati</taxon>
        <taxon>Bacteroidota</taxon>
        <taxon>Flavobacteriia</taxon>
        <taxon>Flavobacteriales</taxon>
        <taxon>Flavobacteriaceae</taxon>
        <taxon>Croceivirga</taxon>
    </lineage>
</organism>
<feature type="transmembrane region" description="Helical" evidence="17">
    <location>
        <begin position="485"/>
        <end position="508"/>
    </location>
</feature>
<evidence type="ECO:0000256" key="2">
    <source>
        <dbReference type="ARBA" id="ARBA00007316"/>
    </source>
</evidence>
<evidence type="ECO:0000313" key="21">
    <source>
        <dbReference type="EMBL" id="NKI32024.1"/>
    </source>
</evidence>
<sequence length="793" mass="89224">MERGDLDLNEIVNSYLKHWKWFVLSICAAFLMAFLYLRYSVPKFEVAAKIQIIEDKSSGSELSVLQELDVLSGREATKITDEVELLKSRDNFIKVVRKLKLNIEYNLLGNVRSGDLYNNHPFEILMSSDTVPISSSHDFFVRILNENEFMYSLKRDQEGKKMTFGTEINADEIGDITLVPNLEKISRYKNKILGISIKEESSVADSYRGRVSVVPKDKISTVLNISMKDAVPERAIDVINLLIEQNNENEVESKKAIADRTSRFIEDRIADIYSNLSTIDQESETFKESRGIADLGSQSNVNFQQSAASEQELRSANIQLNIAESMQSLINQQDGFEVIPNVGLSDPSIDNAATRYNELVAQRNRLLESSNEKNPIIVNLDQQLSTLKRTMQSSLNNVTNNLNLRVNSLSKQLSQINSRIYAAPGNETALRDISRKQQTTESLYLYLLQKSEEAQIAFASAAPKSKIINRAHLVSNTPVEPKNKIIYLAAILAGLMIPFAIIYLNGLLDNKVSNMVTLQKYLGNNFVVLAEVPKVNSKEDILVKKGDRSILSESLRILRTNLDYILKSRGKSSNGKVTLVTSSVSGEGKTFISSNLSMTLASAGKKVLLLGADIRNPKVFEFFKSEGVNNRAQISYGLTDYLFQEDINLKDLIHNIEENEIGIDVIYSGKIPPNPSELLLSERLEGLFENLRAKYDYIIVDSAPILAVTDSLLLEKYTDQVIYVTKSKSTERKVLEFPLNLHKEGKIRNLSFVVNSVKETNLGYGGKYGYGYGQTQKKWWQFDIPFLKSKKAS</sequence>
<proteinExistence type="inferred from homology"/>
<evidence type="ECO:0000256" key="5">
    <source>
        <dbReference type="ARBA" id="ARBA00022475"/>
    </source>
</evidence>
<comment type="similarity">
    <text evidence="2">Belongs to the CpsD/CapB family.</text>
</comment>
<gene>
    <name evidence="21" type="ORF">HCU67_08735</name>
</gene>
<evidence type="ECO:0000256" key="8">
    <source>
        <dbReference type="ARBA" id="ARBA00022692"/>
    </source>
</evidence>
<evidence type="ECO:0000256" key="10">
    <source>
        <dbReference type="ARBA" id="ARBA00022777"/>
    </source>
</evidence>
<dbReference type="GO" id="GO:0004715">
    <property type="term" value="F:non-membrane spanning protein tyrosine kinase activity"/>
    <property type="evidence" value="ECO:0007669"/>
    <property type="project" value="UniProtKB-EC"/>
</dbReference>
<evidence type="ECO:0000259" key="19">
    <source>
        <dbReference type="Pfam" id="PF13614"/>
    </source>
</evidence>
<reference evidence="21 22" key="1">
    <citation type="submission" date="2020-04" db="EMBL/GenBank/DDBJ databases">
        <authorList>
            <person name="Yoon J."/>
        </authorList>
    </citation>
    <scope>NUCLEOTIDE SEQUENCE [LARGE SCALE GENOMIC DNA]</scope>
    <source>
        <strain evidence="21 22">DJ-13</strain>
    </source>
</reference>
<dbReference type="Gene3D" id="3.40.50.300">
    <property type="entry name" value="P-loop containing nucleotide triphosphate hydrolases"/>
    <property type="match status" value="1"/>
</dbReference>
<comment type="subcellular location">
    <subcellularLocation>
        <location evidence="1">Cell inner membrane</location>
        <topology evidence="1">Multi-pass membrane protein</topology>
    </subcellularLocation>
</comment>
<evidence type="ECO:0000256" key="13">
    <source>
        <dbReference type="ARBA" id="ARBA00023136"/>
    </source>
</evidence>
<keyword evidence="12 17" id="KW-1133">Transmembrane helix</keyword>
<evidence type="ECO:0000256" key="6">
    <source>
        <dbReference type="ARBA" id="ARBA00022519"/>
    </source>
</evidence>
<keyword evidence="10" id="KW-0418">Kinase</keyword>
<keyword evidence="9" id="KW-0547">Nucleotide-binding</keyword>
<evidence type="ECO:0000256" key="1">
    <source>
        <dbReference type="ARBA" id="ARBA00004429"/>
    </source>
</evidence>
<dbReference type="Proteomes" id="UP000718451">
    <property type="component" value="Unassembled WGS sequence"/>
</dbReference>
<dbReference type="PANTHER" id="PTHR32309">
    <property type="entry name" value="TYROSINE-PROTEIN KINASE"/>
    <property type="match status" value="1"/>
</dbReference>
<feature type="coiled-coil region" evidence="16">
    <location>
        <begin position="349"/>
        <end position="397"/>
    </location>
</feature>